<dbReference type="PATRIC" id="fig|999408.3.peg.542"/>
<comment type="caution">
    <text evidence="1">The sequence shown here is derived from an EMBL/GenBank/DDBJ whole genome shotgun (WGS) entry which is preliminary data.</text>
</comment>
<evidence type="ECO:0000313" key="1">
    <source>
        <dbReference type="EMBL" id="ENZ19597.1"/>
    </source>
</evidence>
<name>A0A0E2HGG0_9FIRM</name>
<dbReference type="Proteomes" id="UP000013085">
    <property type="component" value="Unassembled WGS sequence"/>
</dbReference>
<dbReference type="GeneID" id="86056478"/>
<evidence type="ECO:0000313" key="2">
    <source>
        <dbReference type="Proteomes" id="UP000013085"/>
    </source>
</evidence>
<gene>
    <name evidence="1" type="ORF">HMPREF1090_00505</name>
</gene>
<dbReference type="AlphaFoldDB" id="A0A0E2HGG0"/>
<dbReference type="Gene3D" id="3.40.390.10">
    <property type="entry name" value="Collagenase (Catalytic Domain)"/>
    <property type="match status" value="1"/>
</dbReference>
<sequence length="346" mass="38761">MSNVNADATQLLTILKNMRTSISSIETTRSSVKMKYQQLGIGWNDKKYDELGTIVKDCNKALNDILQIMLQAEKYVASLAKSVQEYDNVNLDTPSARNSFLQGLQTPNVGNSSYQYCLGVLTQGSTPDGYIAVISQRHENAEQNVREVFDHFAGKLMIQDSEYPPDQTAHYSPGNYIGHSRGVYYNAASDMTNPRGAGTTYFHELAHMIDHASCNYRSNLSNTPEFAEALVEDGQRILSLYNNLPVEKQTAFLTRIRQDSAHSFSDLIDATTNGQLHGNYGHSRNYWTRPGNLQAEAFAHFFEASMGDQGKLELLANFFPTAFGIFSSMIDSIRPDNHVRVLSRER</sequence>
<dbReference type="HOGENOM" id="CLU_887810_0_0_9"/>
<dbReference type="RefSeq" id="WP_002304399.1">
    <property type="nucleotide sequence ID" value="NZ_KB850987.1"/>
</dbReference>
<protein>
    <submittedName>
        <fullName evidence="1">Uncharacterized protein</fullName>
    </submittedName>
</protein>
<dbReference type="GO" id="GO:0008237">
    <property type="term" value="F:metallopeptidase activity"/>
    <property type="evidence" value="ECO:0007669"/>
    <property type="project" value="InterPro"/>
</dbReference>
<dbReference type="EMBL" id="AGYR01000004">
    <property type="protein sequence ID" value="ENZ19597.1"/>
    <property type="molecule type" value="Genomic_DNA"/>
</dbReference>
<reference evidence="1 2" key="1">
    <citation type="submission" date="2013-01" db="EMBL/GenBank/DDBJ databases">
        <title>The Genome Sequence of Clostridium clostridioforme 90A8.</title>
        <authorList>
            <consortium name="The Broad Institute Genome Sequencing Platform"/>
            <person name="Earl A."/>
            <person name="Ward D."/>
            <person name="Feldgarden M."/>
            <person name="Gevers D."/>
            <person name="Courvalin P."/>
            <person name="Lambert T."/>
            <person name="Walker B."/>
            <person name="Young S.K."/>
            <person name="Zeng Q."/>
            <person name="Gargeya S."/>
            <person name="Fitzgerald M."/>
            <person name="Haas B."/>
            <person name="Abouelleil A."/>
            <person name="Alvarado L."/>
            <person name="Arachchi H.M."/>
            <person name="Berlin A.M."/>
            <person name="Chapman S.B."/>
            <person name="Dewar J."/>
            <person name="Goldberg J."/>
            <person name="Griggs A."/>
            <person name="Gujja S."/>
            <person name="Hansen M."/>
            <person name="Howarth C."/>
            <person name="Imamovic A."/>
            <person name="Larimer J."/>
            <person name="McCowan C."/>
            <person name="Murphy C."/>
            <person name="Neiman D."/>
            <person name="Pearson M."/>
            <person name="Priest M."/>
            <person name="Roberts A."/>
            <person name="Saif S."/>
            <person name="Shea T."/>
            <person name="Sisk P."/>
            <person name="Sykes S."/>
            <person name="Wortman J."/>
            <person name="Nusbaum C."/>
            <person name="Birren B."/>
        </authorList>
    </citation>
    <scope>NUCLEOTIDE SEQUENCE [LARGE SCALE GENOMIC DNA]</scope>
    <source>
        <strain evidence="1 2">90A8</strain>
    </source>
</reference>
<proteinExistence type="predicted"/>
<organism evidence="1 2">
    <name type="scientific">[Clostridium] clostridioforme 90A8</name>
    <dbReference type="NCBI Taxonomy" id="999408"/>
    <lineage>
        <taxon>Bacteria</taxon>
        <taxon>Bacillati</taxon>
        <taxon>Bacillota</taxon>
        <taxon>Clostridia</taxon>
        <taxon>Lachnospirales</taxon>
        <taxon>Lachnospiraceae</taxon>
        <taxon>Enterocloster</taxon>
    </lineage>
</organism>
<accession>A0A0E2HGG0</accession>
<dbReference type="InterPro" id="IPR024079">
    <property type="entry name" value="MetalloPept_cat_dom_sf"/>
</dbReference>